<evidence type="ECO:0000256" key="2">
    <source>
        <dbReference type="ARBA" id="ARBA00009977"/>
    </source>
</evidence>
<comment type="caution">
    <text evidence="9">The sequence shown here is derived from an EMBL/GenBank/DDBJ whole genome shotgun (WGS) entry which is preliminary data.</text>
</comment>
<dbReference type="AlphaFoldDB" id="A0AAN9XDZ6"/>
<keyword evidence="3" id="KW-0813">Transport</keyword>
<accession>A0AAN9XDZ6</accession>
<reference evidence="9 10" key="1">
    <citation type="submission" date="2024-01" db="EMBL/GenBank/DDBJ databases">
        <title>The genomes of 5 underutilized Papilionoideae crops provide insights into root nodulation and disease resistanc.</title>
        <authorList>
            <person name="Jiang F."/>
        </authorList>
    </citation>
    <scope>NUCLEOTIDE SEQUENCE [LARGE SCALE GENOMIC DNA]</scope>
    <source>
        <strain evidence="9">DUOXIRENSHENG_FW03</strain>
        <tissue evidence="9">Leaves</tissue>
    </source>
</reference>
<comment type="subcellular location">
    <subcellularLocation>
        <location evidence="1">Membrane</location>
        <topology evidence="1">Single-pass membrane protein</topology>
    </subcellularLocation>
</comment>
<dbReference type="GO" id="GO:0080143">
    <property type="term" value="P:regulation of amino acid export"/>
    <property type="evidence" value="ECO:0007669"/>
    <property type="project" value="InterPro"/>
</dbReference>
<feature type="transmembrane region" description="Helical" evidence="8">
    <location>
        <begin position="23"/>
        <end position="43"/>
    </location>
</feature>
<evidence type="ECO:0000256" key="8">
    <source>
        <dbReference type="SAM" id="Phobius"/>
    </source>
</evidence>
<comment type="similarity">
    <text evidence="2">Belongs to the GLUTAMINE DUMPER 1 (TC 9.B.60) family.</text>
</comment>
<evidence type="ECO:0000256" key="1">
    <source>
        <dbReference type="ARBA" id="ARBA00004167"/>
    </source>
</evidence>
<dbReference type="InterPro" id="IPR040359">
    <property type="entry name" value="GDU"/>
</dbReference>
<evidence type="ECO:0000313" key="10">
    <source>
        <dbReference type="Proteomes" id="UP001386955"/>
    </source>
</evidence>
<keyword evidence="10" id="KW-1185">Reference proteome</keyword>
<keyword evidence="4 8" id="KW-0812">Transmembrane</keyword>
<dbReference type="GO" id="GO:0016020">
    <property type="term" value="C:membrane"/>
    <property type="evidence" value="ECO:0007669"/>
    <property type="project" value="UniProtKB-SubCell"/>
</dbReference>
<dbReference type="PANTHER" id="PTHR33228:SF60">
    <property type="entry name" value="PROTEIN, PUTATIVE-RELATED"/>
    <property type="match status" value="1"/>
</dbReference>
<evidence type="ECO:0000313" key="9">
    <source>
        <dbReference type="EMBL" id="KAK7388815.1"/>
    </source>
</evidence>
<keyword evidence="7 8" id="KW-0472">Membrane</keyword>
<protein>
    <submittedName>
        <fullName evidence="9">Uncharacterized protein</fullName>
    </submittedName>
</protein>
<dbReference type="Proteomes" id="UP001386955">
    <property type="component" value="Unassembled WGS sequence"/>
</dbReference>
<proteinExistence type="inferred from homology"/>
<evidence type="ECO:0000256" key="4">
    <source>
        <dbReference type="ARBA" id="ARBA00022692"/>
    </source>
</evidence>
<keyword evidence="6 8" id="KW-1133">Transmembrane helix</keyword>
<dbReference type="GO" id="GO:0006865">
    <property type="term" value="P:amino acid transport"/>
    <property type="evidence" value="ECO:0007669"/>
    <property type="project" value="UniProtKB-KW"/>
</dbReference>
<evidence type="ECO:0000256" key="6">
    <source>
        <dbReference type="ARBA" id="ARBA00022989"/>
    </source>
</evidence>
<dbReference type="PANTHER" id="PTHR33228">
    <property type="entry name" value="PROTEIN GLUTAMINE DUMPER 4-RELATED"/>
    <property type="match status" value="1"/>
</dbReference>
<dbReference type="EMBL" id="JAYMYS010000006">
    <property type="protein sequence ID" value="KAK7388815.1"/>
    <property type="molecule type" value="Genomic_DNA"/>
</dbReference>
<organism evidence="9 10">
    <name type="scientific">Psophocarpus tetragonolobus</name>
    <name type="common">Winged bean</name>
    <name type="synonym">Dolichos tetragonolobus</name>
    <dbReference type="NCBI Taxonomy" id="3891"/>
    <lineage>
        <taxon>Eukaryota</taxon>
        <taxon>Viridiplantae</taxon>
        <taxon>Streptophyta</taxon>
        <taxon>Embryophyta</taxon>
        <taxon>Tracheophyta</taxon>
        <taxon>Spermatophyta</taxon>
        <taxon>Magnoliopsida</taxon>
        <taxon>eudicotyledons</taxon>
        <taxon>Gunneridae</taxon>
        <taxon>Pentapetalae</taxon>
        <taxon>rosids</taxon>
        <taxon>fabids</taxon>
        <taxon>Fabales</taxon>
        <taxon>Fabaceae</taxon>
        <taxon>Papilionoideae</taxon>
        <taxon>50 kb inversion clade</taxon>
        <taxon>NPAAA clade</taxon>
        <taxon>indigoferoid/millettioid clade</taxon>
        <taxon>Phaseoleae</taxon>
        <taxon>Psophocarpus</taxon>
    </lineage>
</organism>
<name>A0AAN9XDZ6_PSOTE</name>
<sequence>MNVTLGNNDVGRFGWNWNSSASFLYGGLAPIFGVIVVALLVVVCSRRRGSQTDDESEVNKWRGVTNNTQVDECPNILVIVAGEAHPTHLAKPLSV</sequence>
<keyword evidence="5" id="KW-0029">Amino-acid transport</keyword>
<evidence type="ECO:0000256" key="7">
    <source>
        <dbReference type="ARBA" id="ARBA00023136"/>
    </source>
</evidence>
<gene>
    <name evidence="9" type="ORF">VNO78_23642</name>
</gene>
<evidence type="ECO:0000256" key="3">
    <source>
        <dbReference type="ARBA" id="ARBA00022448"/>
    </source>
</evidence>
<evidence type="ECO:0000256" key="5">
    <source>
        <dbReference type="ARBA" id="ARBA00022970"/>
    </source>
</evidence>